<keyword evidence="2" id="KW-1185">Reference proteome</keyword>
<protein>
    <submittedName>
        <fullName evidence="1">Uncharacterized protein</fullName>
    </submittedName>
</protein>
<evidence type="ECO:0000313" key="1">
    <source>
        <dbReference type="EMBL" id="CEG43612.1"/>
    </source>
</evidence>
<evidence type="ECO:0000313" key="2">
    <source>
        <dbReference type="Proteomes" id="UP000054928"/>
    </source>
</evidence>
<dbReference type="AlphaFoldDB" id="A0A0P1AQJ4"/>
<dbReference type="Proteomes" id="UP000054928">
    <property type="component" value="Unassembled WGS sequence"/>
</dbReference>
<organism evidence="1 2">
    <name type="scientific">Plasmopara halstedii</name>
    <name type="common">Downy mildew of sunflower</name>
    <dbReference type="NCBI Taxonomy" id="4781"/>
    <lineage>
        <taxon>Eukaryota</taxon>
        <taxon>Sar</taxon>
        <taxon>Stramenopiles</taxon>
        <taxon>Oomycota</taxon>
        <taxon>Peronosporomycetes</taxon>
        <taxon>Peronosporales</taxon>
        <taxon>Peronosporaceae</taxon>
        <taxon>Plasmopara</taxon>
    </lineage>
</organism>
<reference evidence="2" key="1">
    <citation type="submission" date="2014-09" db="EMBL/GenBank/DDBJ databases">
        <authorList>
            <person name="Sharma Rahul"/>
            <person name="Thines Marco"/>
        </authorList>
    </citation>
    <scope>NUCLEOTIDE SEQUENCE [LARGE SCALE GENOMIC DNA]</scope>
</reference>
<dbReference type="GeneID" id="36408858"/>
<name>A0A0P1AQJ4_PLAHL</name>
<accession>A0A0P1AQJ4</accession>
<dbReference type="RefSeq" id="XP_024579981.1">
    <property type="nucleotide sequence ID" value="XM_024729622.1"/>
</dbReference>
<proteinExistence type="predicted"/>
<sequence length="56" mass="6415">MRRGVVAFVAIKEILVAPLIRPFRVDISLEKYMLDWLNVVAGAISHRLDYGDDTNR</sequence>
<dbReference type="EMBL" id="CCYD01000667">
    <property type="protein sequence ID" value="CEG43612.1"/>
    <property type="molecule type" value="Genomic_DNA"/>
</dbReference>